<dbReference type="Proteomes" id="UP000095300">
    <property type="component" value="Unassembled WGS sequence"/>
</dbReference>
<dbReference type="Pfam" id="PF06477">
    <property type="entry name" value="DUF1091"/>
    <property type="match status" value="1"/>
</dbReference>
<evidence type="ECO:0000313" key="1">
    <source>
        <dbReference type="EnsemblMetazoa" id="SCAU010826-PA"/>
    </source>
</evidence>
<dbReference type="PANTHER" id="PTHR20898:SF0">
    <property type="entry name" value="DAEDALUS ON 3-RELATED"/>
    <property type="match status" value="1"/>
</dbReference>
<reference evidence="1" key="1">
    <citation type="submission" date="2020-05" db="UniProtKB">
        <authorList>
            <consortium name="EnsemblMetazoa"/>
        </authorList>
    </citation>
    <scope>IDENTIFICATION</scope>
    <source>
        <strain evidence="1">USDA</strain>
    </source>
</reference>
<dbReference type="OrthoDB" id="7727171at2759"/>
<dbReference type="InterPro" id="IPR010512">
    <property type="entry name" value="DUF1091"/>
</dbReference>
<dbReference type="EnsemblMetazoa" id="SCAU010826-RA">
    <property type="protein sequence ID" value="SCAU010826-PA"/>
    <property type="gene ID" value="SCAU010826"/>
</dbReference>
<evidence type="ECO:0000313" key="2">
    <source>
        <dbReference type="Proteomes" id="UP000095300"/>
    </source>
</evidence>
<accession>A0A1I8PSW2</accession>
<dbReference type="VEuPathDB" id="VectorBase:SCAU010826"/>
<keyword evidence="2" id="KW-1185">Reference proteome</keyword>
<dbReference type="KEGG" id="scac:106089079"/>
<proteinExistence type="predicted"/>
<protein>
    <submittedName>
        <fullName evidence="1">Uncharacterized protein</fullName>
    </submittedName>
</protein>
<dbReference type="PANTHER" id="PTHR20898">
    <property type="entry name" value="DAEDALUS ON 3-RELATED-RELATED"/>
    <property type="match status" value="1"/>
</dbReference>
<name>A0A1I8PSW2_STOCA</name>
<sequence length="120" mass="14601">MHLHVQLHEVPINNITLNAQFFQKGNGYRPFLYNNTMDLCEFFKHPKRFMFWKILYDCFRPYSNVNHTCPYDHDIIIENLILNTEMMTLIPFPENDYMIQLQLAAYDVYRAKVKVYLRIF</sequence>
<organism evidence="1 2">
    <name type="scientific">Stomoxys calcitrans</name>
    <name type="common">Stable fly</name>
    <name type="synonym">Conops calcitrans</name>
    <dbReference type="NCBI Taxonomy" id="35570"/>
    <lineage>
        <taxon>Eukaryota</taxon>
        <taxon>Metazoa</taxon>
        <taxon>Ecdysozoa</taxon>
        <taxon>Arthropoda</taxon>
        <taxon>Hexapoda</taxon>
        <taxon>Insecta</taxon>
        <taxon>Pterygota</taxon>
        <taxon>Neoptera</taxon>
        <taxon>Endopterygota</taxon>
        <taxon>Diptera</taxon>
        <taxon>Brachycera</taxon>
        <taxon>Muscomorpha</taxon>
        <taxon>Muscoidea</taxon>
        <taxon>Muscidae</taxon>
        <taxon>Stomoxys</taxon>
    </lineage>
</organism>
<gene>
    <name evidence="1" type="primary">106089079</name>
</gene>
<dbReference type="SMART" id="SM00697">
    <property type="entry name" value="DM8"/>
    <property type="match status" value="1"/>
</dbReference>
<dbReference type="AlphaFoldDB" id="A0A1I8PSW2"/>